<protein>
    <submittedName>
        <fullName evidence="1">Uncharacterized protein</fullName>
    </submittedName>
</protein>
<dbReference type="AlphaFoldDB" id="A0A0F9V5Q7"/>
<comment type="caution">
    <text evidence="1">The sequence shown here is derived from an EMBL/GenBank/DDBJ whole genome shotgun (WGS) entry which is preliminary data.</text>
</comment>
<proteinExistence type="predicted"/>
<name>A0A0F9V5Q7_9ZZZZ</name>
<dbReference type="EMBL" id="LAZR01000438">
    <property type="protein sequence ID" value="KKN68851.1"/>
    <property type="molecule type" value="Genomic_DNA"/>
</dbReference>
<organism evidence="1">
    <name type="scientific">marine sediment metagenome</name>
    <dbReference type="NCBI Taxonomy" id="412755"/>
    <lineage>
        <taxon>unclassified sequences</taxon>
        <taxon>metagenomes</taxon>
        <taxon>ecological metagenomes</taxon>
    </lineage>
</organism>
<gene>
    <name evidence="1" type="ORF">LCGC14_0447170</name>
</gene>
<evidence type="ECO:0000313" key="1">
    <source>
        <dbReference type="EMBL" id="KKN68851.1"/>
    </source>
</evidence>
<accession>A0A0F9V5Q7</accession>
<reference evidence="1" key="1">
    <citation type="journal article" date="2015" name="Nature">
        <title>Complex archaea that bridge the gap between prokaryotes and eukaryotes.</title>
        <authorList>
            <person name="Spang A."/>
            <person name="Saw J.H."/>
            <person name="Jorgensen S.L."/>
            <person name="Zaremba-Niedzwiedzka K."/>
            <person name="Martijn J."/>
            <person name="Lind A.E."/>
            <person name="van Eijk R."/>
            <person name="Schleper C."/>
            <person name="Guy L."/>
            <person name="Ettema T.J."/>
        </authorList>
    </citation>
    <scope>NUCLEOTIDE SEQUENCE</scope>
</reference>
<sequence length="65" mass="7424">MNDNCSRLLSALFILADRLYKNEIKKNQVNNSPILSPKSTRLQSRSAINCPFQTSNQTISKFHQV</sequence>